<dbReference type="Proteomes" id="UP000070412">
    <property type="component" value="Unassembled WGS sequence"/>
</dbReference>
<dbReference type="InterPro" id="IPR015671">
    <property type="entry name" value="GSCR1_dom"/>
</dbReference>
<feature type="compositionally biased region" description="Low complexity" evidence="1">
    <location>
        <begin position="741"/>
        <end position="760"/>
    </location>
</feature>
<feature type="region of interest" description="Disordered" evidence="1">
    <location>
        <begin position="838"/>
        <end position="862"/>
    </location>
</feature>
<evidence type="ECO:0000259" key="2">
    <source>
        <dbReference type="Pfam" id="PF15249"/>
    </source>
</evidence>
<feature type="domain" description="GLTSCR protein conserved" evidence="2">
    <location>
        <begin position="1154"/>
        <end position="1254"/>
    </location>
</feature>
<gene>
    <name evidence="3" type="ORF">SSS_5264</name>
</gene>
<dbReference type="EMBL" id="WVUK01000012">
    <property type="protein sequence ID" value="KAF7496272.1"/>
    <property type="molecule type" value="Genomic_DNA"/>
</dbReference>
<feature type="region of interest" description="Disordered" evidence="1">
    <location>
        <begin position="703"/>
        <end position="760"/>
    </location>
</feature>
<keyword evidence="5" id="KW-1185">Reference proteome</keyword>
<feature type="compositionally biased region" description="Polar residues" evidence="1">
    <location>
        <begin position="649"/>
        <end position="658"/>
    </location>
</feature>
<feature type="compositionally biased region" description="Polar residues" evidence="1">
    <location>
        <begin position="95"/>
        <end position="109"/>
    </location>
</feature>
<feature type="compositionally biased region" description="Polar residues" evidence="1">
    <location>
        <begin position="36"/>
        <end position="45"/>
    </location>
</feature>
<accession>A0A834VG10</accession>
<name>A0A834VG10_SARSC</name>
<proteinExistence type="predicted"/>
<protein>
    <submittedName>
        <fullName evidence="3">Glioma tumor suppressor related protein</fullName>
    </submittedName>
</protein>
<evidence type="ECO:0000256" key="1">
    <source>
        <dbReference type="SAM" id="MobiDB-lite"/>
    </source>
</evidence>
<feature type="region of interest" description="Disordered" evidence="1">
    <location>
        <begin position="24"/>
        <end position="45"/>
    </location>
</feature>
<organism evidence="3">
    <name type="scientific">Sarcoptes scabiei</name>
    <name type="common">Itch mite</name>
    <name type="synonym">Acarus scabiei</name>
    <dbReference type="NCBI Taxonomy" id="52283"/>
    <lineage>
        <taxon>Eukaryota</taxon>
        <taxon>Metazoa</taxon>
        <taxon>Ecdysozoa</taxon>
        <taxon>Arthropoda</taxon>
        <taxon>Chelicerata</taxon>
        <taxon>Arachnida</taxon>
        <taxon>Acari</taxon>
        <taxon>Acariformes</taxon>
        <taxon>Sarcoptiformes</taxon>
        <taxon>Astigmata</taxon>
        <taxon>Psoroptidia</taxon>
        <taxon>Sarcoptoidea</taxon>
        <taxon>Sarcoptidae</taxon>
        <taxon>Sarcoptinae</taxon>
        <taxon>Sarcoptes</taxon>
    </lineage>
</organism>
<reference evidence="4" key="3">
    <citation type="submission" date="2022-06" db="UniProtKB">
        <authorList>
            <consortium name="EnsemblMetazoa"/>
        </authorList>
    </citation>
    <scope>IDENTIFICATION</scope>
</reference>
<reference evidence="3" key="2">
    <citation type="submission" date="2020-01" db="EMBL/GenBank/DDBJ databases">
        <authorList>
            <person name="Korhonen P.K.K."/>
            <person name="Guangxu M.G."/>
            <person name="Wang T.W."/>
            <person name="Stroehlein A.J.S."/>
            <person name="Young N.D."/>
            <person name="Ang C.-S.A."/>
            <person name="Fernando D.W.F."/>
            <person name="Lu H.L."/>
            <person name="Taylor S.T."/>
            <person name="Ehtesham M.E.M."/>
            <person name="Najaraj S.H.N."/>
            <person name="Harsha G.H.G."/>
            <person name="Madugundu A.M."/>
            <person name="Renuse S.R."/>
            <person name="Holt D.H."/>
            <person name="Pandey A.P."/>
            <person name="Papenfuss A.P."/>
            <person name="Gasser R.B.G."/>
            <person name="Fischer K.F."/>
        </authorList>
    </citation>
    <scope>NUCLEOTIDE SEQUENCE</scope>
    <source>
        <strain evidence="3">SSS_KF_BRIS2020</strain>
    </source>
</reference>
<feature type="compositionally biased region" description="Low complexity" evidence="1">
    <location>
        <begin position="24"/>
        <end position="35"/>
    </location>
</feature>
<reference evidence="5" key="1">
    <citation type="journal article" date="2020" name="PLoS Negl. Trop. Dis.">
        <title>High-quality nuclear genome for Sarcoptes scabiei-A critical resource for a neglected parasite.</title>
        <authorList>
            <person name="Korhonen P.K."/>
            <person name="Gasser R.B."/>
            <person name="Ma G."/>
            <person name="Wang T."/>
            <person name="Stroehlein A.J."/>
            <person name="Young N.D."/>
            <person name="Ang C.S."/>
            <person name="Fernando D.D."/>
            <person name="Lu H.C."/>
            <person name="Taylor S."/>
            <person name="Reynolds S.L."/>
            <person name="Mofiz E."/>
            <person name="Najaraj S.H."/>
            <person name="Gowda H."/>
            <person name="Madugundu A."/>
            <person name="Renuse S."/>
            <person name="Holt D."/>
            <person name="Pandey A."/>
            <person name="Papenfuss A.T."/>
            <person name="Fischer K."/>
        </authorList>
    </citation>
    <scope>NUCLEOTIDE SEQUENCE [LARGE SCALE GENOMIC DNA]</scope>
</reference>
<feature type="compositionally biased region" description="Basic and acidic residues" evidence="1">
    <location>
        <begin position="720"/>
        <end position="737"/>
    </location>
</feature>
<feature type="region of interest" description="Disordered" evidence="1">
    <location>
        <begin position="649"/>
        <end position="690"/>
    </location>
</feature>
<sequence>MDDGGRCLLDVINDPQLLQTFLENSSNETNTSRNTQVSKTEQNQHQPVLTATFDQNIKTISTINSSISGSETVLLNSSIITNKLSNSTFTVNTNQINPSAPSTNFSNPVLTKKASKSKSHSKSINVQGKTNQLDSQNLSTNLSTVLNPNKYPMTISGFNNGMITNLQLQALPNPNNIRQIVSTNSVNQQSMISTFSQPSTVQMGPRPVTVLPQQFFLPGTVPINQPNTLSTQFVLATRPQTPNQTVVNHINPQPGQILQIIQTSQGTQLIQQPSFVNSSTTLPTLINTTKQSINSALISSISTTNVNPTIFTSQPSLTVNNNLKSPATNKKQLLPKIDQAKINKSNSLIIASSVNPSLQNANIKSIQNTGNDISTATATNTIQKPWNVTNSAQILLAPGTQQPGIISGPNGTFLVNNILPNTHIGSSPIVLQNNVPNQFTLKPQTPLFINPTNALNQPQNNLNLTTLTADKSTGQVILNQSNPVVNQVANRLVLNTPSIRSTTPTNIVLRPQTSTSASPLSNSIVNKTNQTPQLIQIQTANGPMLISLNLNQQTQPQPPSQNRAINLNQPQINPTQNSQPQTIQIGNTVYTLPPNANIANGSNLSSLISSGPSNLSIQSNQPQLSEIRQSIVSQQSTTTSLFVNSNGQLTIAPSQQPAKVNPLPKSNSTTKKKNQSKSKTVSNNPPQPKALNLADLLKETGILTEFSPPSSPNSSQTVGDNKDLSTHNKISENKLDQKAPLSQIPQSTTSSQSSVLTLSTQQNSTASSQLKISNTASSIQSKQQSSPINHQFRLSLTSDGQIILLSPNSSNLFGNNPIPPLATIVKNVNSSTSNLTSNKIISNDSNSSQPSPDSTTPSIDGFNNSILLSSNKTSLSLSTNDCKSPIANGSENIPPVTKINCQTNLTETSLNVPTNTSTSPAINSASISSNLACPSSTSASTTTTITTANLTVSTSPKITMTPSSTMTTILVPGTIMFINENRVPYATYHRNCLPELLALLDQQIKSSQCDDSLKNLTTEMKNLQNYLEIIKSQNFLPTQIPQVKISAQIAKIFQNHRDNKERENAVQLILSPNGKSQTNPIHLIHTNSKLVGLVPSKISPVPNSSTKSVLNEGSQMIQDVASASKTISINVLDNFQDKKQSQILKAIQSQLHADQNSALNPDCRTNFRNRDDACKRLLRYHIFDHPNFTCKKIKQFDENFEKLSVHLLERKNELYNKFRMLMFKESMCDNSSSENVMISRLLIEDEKNTFESEKGLIASGCDLPMVPEKWLKRVSKESELDDLIFNKSLSNSSEKDPMEDTSKLNTMNSDPFSDIYNFNDLCDMFEDDGIVSQNSSQNHASSYVSINENQINNHNVVDDLIKHLNSPLNPEEKQSLPDNFSLKANDDVNCSDDLNAVPLNQNDFLMSDTTQTLINNETADALIADDDLDLIYEKITSETWSNQSSSTINNRQTTASFNDTHQIDLFCSNSTVAWTSRYDHMNETEAAVAVQSIIDDRNLLEGVNKHSNNFDEDNLININDGTQNLSLDLAQDTIADAQMNSAIKSIMLTSPISHQSCNTFHLAHSNNESENSAEMMNESNEFDFNLGHDSHHNHHHDLLRNHFGSSHHQSHLNDLSLMNAYGTPNSSSAIINDPMLDEAVKSIL</sequence>
<evidence type="ECO:0000313" key="3">
    <source>
        <dbReference type="EMBL" id="KAF7496272.1"/>
    </source>
</evidence>
<dbReference type="EnsemblMetazoa" id="SSS_5264s_mrna">
    <property type="protein sequence ID" value="KAF7496272.1"/>
    <property type="gene ID" value="SSS_5264"/>
</dbReference>
<dbReference type="Pfam" id="PF15249">
    <property type="entry name" value="GLTSCR1"/>
    <property type="match status" value="1"/>
</dbReference>
<evidence type="ECO:0000313" key="5">
    <source>
        <dbReference type="Proteomes" id="UP000070412"/>
    </source>
</evidence>
<feature type="compositionally biased region" description="Polar residues" evidence="1">
    <location>
        <begin position="124"/>
        <end position="135"/>
    </location>
</feature>
<feature type="region of interest" description="Disordered" evidence="1">
    <location>
        <begin position="95"/>
        <end position="135"/>
    </location>
</feature>
<evidence type="ECO:0000313" key="4">
    <source>
        <dbReference type="EnsemblMetazoa" id="KAF7496272.1"/>
    </source>
</evidence>
<dbReference type="OrthoDB" id="2556847at2759"/>